<dbReference type="Gene3D" id="3.80.10.10">
    <property type="entry name" value="Ribonuclease Inhibitor"/>
    <property type="match status" value="1"/>
</dbReference>
<dbReference type="VEuPathDB" id="PlasmoDB:PCHAS_0521400"/>
<organism evidence="2 5">
    <name type="scientific">Plasmodium chabaudi chabaudi</name>
    <dbReference type="NCBI Taxonomy" id="31271"/>
    <lineage>
        <taxon>Eukaryota</taxon>
        <taxon>Sar</taxon>
        <taxon>Alveolata</taxon>
        <taxon>Apicomplexa</taxon>
        <taxon>Aconoidasida</taxon>
        <taxon>Haemosporida</taxon>
        <taxon>Plasmodiidae</taxon>
        <taxon>Plasmodium</taxon>
        <taxon>Plasmodium (Vinckeia)</taxon>
    </lineage>
</organism>
<sequence length="359" mass="41097">MEKDKSAINNEKYKNLVDCYYLLLKKFKKKSAYVIDEFLIKENKNGDGSLIIYEDINSDAFFFLILAMIDSNYDRISKINILNTQNGNDIIKGLCFYIDNVKICDLLKKNNKNVRKPNPIIERKNKSNLKKTTIDPEKKSDSIKKNPCNIKSLSIFNTNIDINAIVLLSKILYDNNYSKLENLAIDCINLENDSLKYLSLSLCNYNSLKSLSLQYCNLNNEAIKYIIDIIIYVNSSITTLNLSGNKFTEEGICSLFESFLLNHVLSNIDVSYNMFNLSSAFVEMFSKIIINKTNISSISLIGNFLDNDNLSKINDAMNFNKSLSILKLPNGVNKAILKEITLKLVKRKRIKKKCKKKVI</sequence>
<dbReference type="GeneID" id="27794634"/>
<accession>A0A077XBM3</accession>
<dbReference type="SUPFAM" id="SSF52047">
    <property type="entry name" value="RNI-like"/>
    <property type="match status" value="1"/>
</dbReference>
<evidence type="ECO:0000313" key="3">
    <source>
        <dbReference type="EMBL" id="VTZ67550.1"/>
    </source>
</evidence>
<dbReference type="InterPro" id="IPR052201">
    <property type="entry name" value="LRR-containing_regulator"/>
</dbReference>
<dbReference type="EMBL" id="LT608171">
    <property type="protein sequence ID" value="SCL99745.1"/>
    <property type="molecule type" value="Genomic_DNA"/>
</dbReference>
<reference evidence="3 4" key="1">
    <citation type="journal article" date="2014" name="BMC Biol.">
        <title>A comprehensive evaluation of rodent malaria parasite genomes and gene expression.</title>
        <authorList>
            <person name="Otto T.D."/>
            <person name="Bohme U."/>
            <person name="Jackson A.P."/>
            <person name="Hunt M."/>
            <person name="Franke-Fayard B."/>
            <person name="Hoeijmakers W.A."/>
            <person name="Religa A.A."/>
            <person name="Robertson L."/>
            <person name="Sanders M."/>
            <person name="Ogun S.A."/>
            <person name="Cunningham D."/>
            <person name="Erhart A."/>
            <person name="Billker O."/>
            <person name="Khan S.M."/>
            <person name="Stunnenberg H.G."/>
            <person name="Langhorne J."/>
            <person name="Holder A.A."/>
            <person name="Waters A.P."/>
            <person name="Newbold C.I."/>
            <person name="Pain A."/>
            <person name="Berriman M."/>
            <person name="Janse C.J."/>
        </authorList>
    </citation>
    <scope>NUCLEOTIDE SEQUENCE [LARGE SCALE GENOMIC DNA]</scope>
    <source>
        <strain evidence="3 4">AS</strain>
    </source>
</reference>
<protein>
    <recommendedName>
        <fullName evidence="6">Leucine-rich repeat protein</fullName>
    </recommendedName>
</protein>
<dbReference type="PANTHER" id="PTHR24111:SF0">
    <property type="entry name" value="LEUCINE-RICH REPEAT-CONTAINING PROTEIN"/>
    <property type="match status" value="1"/>
</dbReference>
<gene>
    <name evidence="2" type="ORF">PCHAJ_000086000</name>
    <name evidence="3" type="ORF">PCHAS_0521400</name>
</gene>
<dbReference type="AlphaFoldDB" id="A0A077XBM3"/>
<dbReference type="Proteomes" id="UP000071118">
    <property type="component" value="Chromosome 5"/>
</dbReference>
<evidence type="ECO:0000313" key="2">
    <source>
        <dbReference type="EMBL" id="SCL99745.1"/>
    </source>
</evidence>
<evidence type="ECO:0000313" key="5">
    <source>
        <dbReference type="Proteomes" id="UP000507163"/>
    </source>
</evidence>
<evidence type="ECO:0000256" key="1">
    <source>
        <dbReference type="ARBA" id="ARBA00022737"/>
    </source>
</evidence>
<keyword evidence="1" id="KW-0677">Repeat</keyword>
<evidence type="ECO:0000313" key="4">
    <source>
        <dbReference type="Proteomes" id="UP000071118"/>
    </source>
</evidence>
<dbReference type="Proteomes" id="UP000507163">
    <property type="component" value="Chromosome 5"/>
</dbReference>
<proteinExistence type="predicted"/>
<dbReference type="PANTHER" id="PTHR24111">
    <property type="entry name" value="LEUCINE-RICH REPEAT-CONTAINING PROTEIN 34"/>
    <property type="match status" value="1"/>
</dbReference>
<name>A0A077XBM3_PLACU</name>
<keyword evidence="4" id="KW-1185">Reference proteome</keyword>
<evidence type="ECO:0008006" key="6">
    <source>
        <dbReference type="Google" id="ProtNLM"/>
    </source>
</evidence>
<dbReference type="KEGG" id="pcb:PCHAS_0521400"/>
<dbReference type="InterPro" id="IPR032675">
    <property type="entry name" value="LRR_dom_sf"/>
</dbReference>
<dbReference type="OrthoDB" id="341587at2759"/>
<dbReference type="EMBL" id="LK022882">
    <property type="protein sequence ID" value="VTZ67550.1"/>
    <property type="molecule type" value="Genomic_DNA"/>
</dbReference>
<reference evidence="3" key="2">
    <citation type="submission" date="2014-05" db="EMBL/GenBank/DDBJ databases">
        <authorList>
            <person name="Aslett M.A."/>
            <person name="De Silva N."/>
        </authorList>
    </citation>
    <scope>NUCLEOTIDE SEQUENCE</scope>
    <source>
        <strain evidence="3">AS</strain>
    </source>
</reference>
<reference evidence="2 5" key="3">
    <citation type="submission" date="2016-08" db="EMBL/GenBank/DDBJ databases">
        <authorList>
            <consortium name="Pathogen Informatics"/>
        </authorList>
    </citation>
    <scope>NUCLEOTIDE SEQUENCE [LARGE SCALE GENOMIC DNA]</scope>
    <source>
        <strain evidence="2 5">AJ</strain>
        <strain evidence="3">AS</strain>
    </source>
</reference>
<dbReference type="RefSeq" id="XP_016655239.1">
    <property type="nucleotide sequence ID" value="XM_016797374.1"/>
</dbReference>